<dbReference type="PANTHER" id="PTHR42928:SF5">
    <property type="entry name" value="BLR1237 PROTEIN"/>
    <property type="match status" value="1"/>
</dbReference>
<dbReference type="Proteomes" id="UP001549320">
    <property type="component" value="Unassembled WGS sequence"/>
</dbReference>
<dbReference type="Gene3D" id="3.40.190.10">
    <property type="entry name" value="Periplasmic binding protein-like II"/>
    <property type="match status" value="1"/>
</dbReference>
<name>A0ABV2QCL9_9BURK</name>
<dbReference type="Pfam" id="PF03401">
    <property type="entry name" value="TctC"/>
    <property type="match status" value="1"/>
</dbReference>
<evidence type="ECO:0000313" key="4">
    <source>
        <dbReference type="Proteomes" id="UP001549320"/>
    </source>
</evidence>
<proteinExistence type="inferred from homology"/>
<dbReference type="EMBL" id="JBEPSH010000007">
    <property type="protein sequence ID" value="MET4578750.1"/>
    <property type="molecule type" value="Genomic_DNA"/>
</dbReference>
<feature type="chain" id="PRO_5046554100" evidence="2">
    <location>
        <begin position="34"/>
        <end position="333"/>
    </location>
</feature>
<evidence type="ECO:0000256" key="1">
    <source>
        <dbReference type="ARBA" id="ARBA00006987"/>
    </source>
</evidence>
<dbReference type="PANTHER" id="PTHR42928">
    <property type="entry name" value="TRICARBOXYLATE-BINDING PROTEIN"/>
    <property type="match status" value="1"/>
</dbReference>
<gene>
    <name evidence="3" type="ORF">ABIE13_003866</name>
</gene>
<dbReference type="InterPro" id="IPR005064">
    <property type="entry name" value="BUG"/>
</dbReference>
<accession>A0ABV2QCL9</accession>
<dbReference type="RefSeq" id="WP_354446237.1">
    <property type="nucleotide sequence ID" value="NZ_JBEPSH010000007.1"/>
</dbReference>
<keyword evidence="2" id="KW-0732">Signal</keyword>
<keyword evidence="4" id="KW-1185">Reference proteome</keyword>
<evidence type="ECO:0000313" key="3">
    <source>
        <dbReference type="EMBL" id="MET4578750.1"/>
    </source>
</evidence>
<reference evidence="3 4" key="1">
    <citation type="submission" date="2024-06" db="EMBL/GenBank/DDBJ databases">
        <title>Sorghum-associated microbial communities from plants grown in Nebraska, USA.</title>
        <authorList>
            <person name="Schachtman D."/>
        </authorList>
    </citation>
    <scope>NUCLEOTIDE SEQUENCE [LARGE SCALE GENOMIC DNA]</scope>
    <source>
        <strain evidence="3 4">2709</strain>
    </source>
</reference>
<comment type="similarity">
    <text evidence="1">Belongs to the UPF0065 (bug) family.</text>
</comment>
<dbReference type="Gene3D" id="3.40.190.150">
    <property type="entry name" value="Bordetella uptake gene, domain 1"/>
    <property type="match status" value="1"/>
</dbReference>
<organism evidence="3 4">
    <name type="scientific">Ottowia thiooxydans</name>
    <dbReference type="NCBI Taxonomy" id="219182"/>
    <lineage>
        <taxon>Bacteria</taxon>
        <taxon>Pseudomonadati</taxon>
        <taxon>Pseudomonadota</taxon>
        <taxon>Betaproteobacteria</taxon>
        <taxon>Burkholderiales</taxon>
        <taxon>Comamonadaceae</taxon>
        <taxon>Ottowia</taxon>
    </lineage>
</organism>
<protein>
    <submittedName>
        <fullName evidence="3">Tripartite-type tricarboxylate transporter receptor subunit TctC</fullName>
    </submittedName>
</protein>
<dbReference type="InterPro" id="IPR042100">
    <property type="entry name" value="Bug_dom1"/>
</dbReference>
<feature type="signal peptide" evidence="2">
    <location>
        <begin position="1"/>
        <end position="33"/>
    </location>
</feature>
<comment type="caution">
    <text evidence="3">The sequence shown here is derived from an EMBL/GenBank/DDBJ whole genome shotgun (WGS) entry which is preliminary data.</text>
</comment>
<keyword evidence="3" id="KW-0675">Receptor</keyword>
<dbReference type="SUPFAM" id="SSF53850">
    <property type="entry name" value="Periplasmic binding protein-like II"/>
    <property type="match status" value="1"/>
</dbReference>
<sequence length="333" mass="35578">MKSLPNPSALASRRTILQAFGASLAAISAGVYAEEFPNRIIKIVVPYPPGAINDVLARAIADQMTQSLKQSVIVENRAGGNTLIGTQAVATAKPDGYTLLQMPAAHAINASLVSNLPYDSVKSFTPITLAASAPFLLLTRKDSPVQNVKELVRLAKEKPGQYSFGSSGTGGNAHLMGELLQSVAGIKMLHVPYKGTAPVINDLIGGQLNYTFSTYSGAASALKADRVRVLAITSAERSPAFKDYPTIAEAGYPTYDIEGWWAFAAPANTPAAIVERLNKAIIEAVKAPDLAPKLAMEGIRVRGTTPKEFEAFLSKEIETWRKIIKDRGIKLDT</sequence>
<dbReference type="CDD" id="cd13578">
    <property type="entry name" value="PBP2_Bug27"/>
    <property type="match status" value="1"/>
</dbReference>
<dbReference type="PIRSF" id="PIRSF017082">
    <property type="entry name" value="YflP"/>
    <property type="match status" value="1"/>
</dbReference>
<evidence type="ECO:0000256" key="2">
    <source>
        <dbReference type="SAM" id="SignalP"/>
    </source>
</evidence>